<dbReference type="CDD" id="cd00167">
    <property type="entry name" value="SANT"/>
    <property type="match status" value="1"/>
</dbReference>
<dbReference type="EnsemblPlants" id="EMT17522">
    <property type="protein sequence ID" value="EMT17522"/>
    <property type="gene ID" value="F775_12380"/>
</dbReference>
<name>N1QZI8_AEGTA</name>
<accession>N1QZI8</accession>
<organism evidence="2">
    <name type="scientific">Aegilops tauschii</name>
    <name type="common">Tausch's goatgrass</name>
    <name type="synonym">Aegilops squarrosa</name>
    <dbReference type="NCBI Taxonomy" id="37682"/>
    <lineage>
        <taxon>Eukaryota</taxon>
        <taxon>Viridiplantae</taxon>
        <taxon>Streptophyta</taxon>
        <taxon>Embryophyta</taxon>
        <taxon>Tracheophyta</taxon>
        <taxon>Spermatophyta</taxon>
        <taxon>Magnoliopsida</taxon>
        <taxon>Liliopsida</taxon>
        <taxon>Poales</taxon>
        <taxon>Poaceae</taxon>
        <taxon>BOP clade</taxon>
        <taxon>Pooideae</taxon>
        <taxon>Triticodae</taxon>
        <taxon>Triticeae</taxon>
        <taxon>Triticinae</taxon>
        <taxon>Aegilops</taxon>
    </lineage>
</organism>
<dbReference type="SUPFAM" id="SSF46689">
    <property type="entry name" value="Homeodomain-like"/>
    <property type="match status" value="1"/>
</dbReference>
<dbReference type="OMA" id="MVCEQDI"/>
<dbReference type="PROSITE" id="PS51294">
    <property type="entry name" value="HTH_MYB"/>
    <property type="match status" value="1"/>
</dbReference>
<sequence>MELIELHQTWGNRSSMIARLLSGRPANAIKNHYNATKRSLNSKRQLKKRNSEQPPPGQLSLLAEYIRSLELHTGSPTETPPMSPLYHDQEHGGRMGMAERDAAVITAPTMQAHQTYPNPAMTGMYYHPNPANMQYWAPYLNVADGKNEGYSYYIPPNAHLNHHMSYGLSPMQMVCEQDIQQAPDGSMNMSVFTGQHTLPASNLKAVAEMHSDSFANSQLGNVGGGDGDWSYYYGMDVAGPSGPAGGSGSGSDPDDIDVVQMASREFAS</sequence>
<keyword evidence="1" id="KW-0238">DNA-binding</keyword>
<dbReference type="Gene3D" id="1.10.10.60">
    <property type="entry name" value="Homeodomain-like"/>
    <property type="match status" value="1"/>
</dbReference>
<dbReference type="GO" id="GO:0003677">
    <property type="term" value="F:DNA binding"/>
    <property type="evidence" value="ECO:0007669"/>
    <property type="project" value="UniProtKB-KW"/>
</dbReference>
<dbReference type="InterPro" id="IPR017930">
    <property type="entry name" value="Myb_dom"/>
</dbReference>
<evidence type="ECO:0000256" key="1">
    <source>
        <dbReference type="ARBA" id="ARBA00023125"/>
    </source>
</evidence>
<protein>
    <submittedName>
        <fullName evidence="2">Uncharacterized protein</fullName>
    </submittedName>
</protein>
<reference evidence="2" key="1">
    <citation type="submission" date="2015-06" db="UniProtKB">
        <authorList>
            <consortium name="EnsemblPlants"/>
        </authorList>
    </citation>
    <scope>IDENTIFICATION</scope>
</reference>
<proteinExistence type="predicted"/>
<dbReference type="AlphaFoldDB" id="N1QZI8"/>
<dbReference type="InterPro" id="IPR009057">
    <property type="entry name" value="Homeodomain-like_sf"/>
</dbReference>
<evidence type="ECO:0000313" key="2">
    <source>
        <dbReference type="EnsemblPlants" id="EMT17522"/>
    </source>
</evidence>
<dbReference type="InterPro" id="IPR001005">
    <property type="entry name" value="SANT/Myb"/>
</dbReference>